<protein>
    <submittedName>
        <fullName evidence="1">Uncharacterized protein</fullName>
    </submittedName>
</protein>
<comment type="caution">
    <text evidence="1">The sequence shown here is derived from an EMBL/GenBank/DDBJ whole genome shotgun (WGS) entry which is preliminary data.</text>
</comment>
<name>A0A1E3U7A7_9FIRM</name>
<organism evidence="1 2">
    <name type="scientific">Eisenbergiella tayi</name>
    <dbReference type="NCBI Taxonomy" id="1432052"/>
    <lineage>
        <taxon>Bacteria</taxon>
        <taxon>Bacillati</taxon>
        <taxon>Bacillota</taxon>
        <taxon>Clostridia</taxon>
        <taxon>Lachnospirales</taxon>
        <taxon>Lachnospiraceae</taxon>
        <taxon>Eisenbergiella</taxon>
    </lineage>
</organism>
<accession>A0A1E3U7A7</accession>
<proteinExistence type="predicted"/>
<dbReference type="AlphaFoldDB" id="A0A1E3U7A7"/>
<reference evidence="1 2" key="1">
    <citation type="submission" date="2016-08" db="EMBL/GenBank/DDBJ databases">
        <authorList>
            <person name="Seilhamer J.J."/>
        </authorList>
    </citation>
    <scope>NUCLEOTIDE SEQUENCE [LARGE SCALE GENOMIC DNA]</scope>
    <source>
        <strain evidence="1 2">NML150140-1</strain>
    </source>
</reference>
<gene>
    <name evidence="1" type="ORF">BEI59_32810</name>
</gene>
<sequence length="101" mass="11485">MCRRLRAAEWRLVCENLSKIKDIQELLYLVSFTGRETADKAALQFEKADLTMEQIVSLAPFISRETVDKMVLSSGLHAECLQDIFPLLPFISNDIIKDILG</sequence>
<evidence type="ECO:0000313" key="1">
    <source>
        <dbReference type="EMBL" id="ODR41047.1"/>
    </source>
</evidence>
<dbReference type="EMBL" id="MEHA01000041">
    <property type="protein sequence ID" value="ODR41047.1"/>
    <property type="molecule type" value="Genomic_DNA"/>
</dbReference>
<dbReference type="Proteomes" id="UP000094271">
    <property type="component" value="Unassembled WGS sequence"/>
</dbReference>
<evidence type="ECO:0000313" key="2">
    <source>
        <dbReference type="Proteomes" id="UP000094271"/>
    </source>
</evidence>